<evidence type="ECO:0000256" key="1">
    <source>
        <dbReference type="ARBA" id="ARBA00023015"/>
    </source>
</evidence>
<dbReference type="InterPro" id="IPR050959">
    <property type="entry name" value="MarA-like"/>
</dbReference>
<keyword evidence="2" id="KW-0238">DNA-binding</keyword>
<organism evidence="5 6">
    <name type="scientific">Paenibacillus antibioticophila</name>
    <dbReference type="NCBI Taxonomy" id="1274374"/>
    <lineage>
        <taxon>Bacteria</taxon>
        <taxon>Bacillati</taxon>
        <taxon>Bacillota</taxon>
        <taxon>Bacilli</taxon>
        <taxon>Bacillales</taxon>
        <taxon>Paenibacillaceae</taxon>
        <taxon>Paenibacillus</taxon>
    </lineage>
</organism>
<dbReference type="SMART" id="SM00342">
    <property type="entry name" value="HTH_ARAC"/>
    <property type="match status" value="1"/>
</dbReference>
<dbReference type="GO" id="GO:0003700">
    <property type="term" value="F:DNA-binding transcription factor activity"/>
    <property type="evidence" value="ECO:0007669"/>
    <property type="project" value="InterPro"/>
</dbReference>
<gene>
    <name evidence="5" type="ORF">J41TS12_49740</name>
</gene>
<evidence type="ECO:0000256" key="3">
    <source>
        <dbReference type="ARBA" id="ARBA00023163"/>
    </source>
</evidence>
<dbReference type="RefSeq" id="WP_212944154.1">
    <property type="nucleotide sequence ID" value="NZ_BORR01000033.1"/>
</dbReference>
<evidence type="ECO:0000259" key="4">
    <source>
        <dbReference type="PROSITE" id="PS01124"/>
    </source>
</evidence>
<dbReference type="InterPro" id="IPR018060">
    <property type="entry name" value="HTH_AraC"/>
</dbReference>
<protein>
    <recommendedName>
        <fullName evidence="4">HTH araC/xylS-type domain-containing protein</fullName>
    </recommendedName>
</protein>
<keyword evidence="6" id="KW-1185">Reference proteome</keyword>
<evidence type="ECO:0000256" key="2">
    <source>
        <dbReference type="ARBA" id="ARBA00023125"/>
    </source>
</evidence>
<dbReference type="Pfam" id="PF12833">
    <property type="entry name" value="HTH_18"/>
    <property type="match status" value="1"/>
</dbReference>
<keyword evidence="1" id="KW-0805">Transcription regulation</keyword>
<evidence type="ECO:0000313" key="5">
    <source>
        <dbReference type="EMBL" id="GIO40113.1"/>
    </source>
</evidence>
<dbReference type="AlphaFoldDB" id="A0A919Y0P8"/>
<dbReference type="SUPFAM" id="SSF46689">
    <property type="entry name" value="Homeodomain-like"/>
    <property type="match status" value="2"/>
</dbReference>
<dbReference type="EMBL" id="BORR01000033">
    <property type="protein sequence ID" value="GIO40113.1"/>
    <property type="molecule type" value="Genomic_DNA"/>
</dbReference>
<accession>A0A919Y0P8</accession>
<dbReference type="Proteomes" id="UP000681162">
    <property type="component" value="Unassembled WGS sequence"/>
</dbReference>
<feature type="domain" description="HTH araC/xylS-type" evidence="4">
    <location>
        <begin position="8"/>
        <end position="106"/>
    </location>
</feature>
<comment type="caution">
    <text evidence="5">The sequence shown here is derived from an EMBL/GenBank/DDBJ whole genome shotgun (WGS) entry which is preliminary data.</text>
</comment>
<evidence type="ECO:0000313" key="6">
    <source>
        <dbReference type="Proteomes" id="UP000681162"/>
    </source>
</evidence>
<dbReference type="InterPro" id="IPR009057">
    <property type="entry name" value="Homeodomain-like_sf"/>
</dbReference>
<dbReference type="PROSITE" id="PS01124">
    <property type="entry name" value="HTH_ARAC_FAMILY_2"/>
    <property type="match status" value="1"/>
</dbReference>
<dbReference type="GO" id="GO:0043565">
    <property type="term" value="F:sequence-specific DNA binding"/>
    <property type="evidence" value="ECO:0007669"/>
    <property type="project" value="InterPro"/>
</dbReference>
<keyword evidence="3" id="KW-0804">Transcription</keyword>
<sequence>MNWIQGLTKAIQYIESNLTHEITVNDVANHVYASNAHYQRVFSLATGITIGDYIRNRRLSLAGQDLLISKNRIIDVAMKYQYDSQESFTKAFTRFHGITPSAARKQSHRLKYFRPLTINIFIQGGFDMSSHREILSVAQYSSYESDSIARLLAGAESPRVSNKIKEYKKIEPWQNYFLCSAICSVGLKLGSDIHDYKFYANFTGDNFTYMYSEKIGNPDNIQVDSGVTNYFFAPQLVKKAYAAFGYDCIYISNSEIKKDFRAVMKAIKTSVDKDIPVLAWGMGNVTCSMTDVDGIRWGSDPLPEGCLIGGYDKNDVLYVNLYPGPERLPEGSVDEYGYSAIINGLDTTKGLFFAGEKLPPTDMHQIFQSVIDSIPTFLTLPPTEGDGGMYAFGKVAFETWAETLETDSYFENKTDEKLNDICWNLHCSPYCCVCTSSAYDFFKGAVEQYSDLAMAVTLLPLYKKMQDYKDEIWAIQGGFYPPIDKFRTHEFRAQIADILRKMGGVCEEILMAYGEVSEAN</sequence>
<name>A0A919Y0P8_9BACL</name>
<dbReference type="Gene3D" id="1.10.10.60">
    <property type="entry name" value="Homeodomain-like"/>
    <property type="match status" value="2"/>
</dbReference>
<dbReference type="PANTHER" id="PTHR47504:SF5">
    <property type="entry name" value="RIGHT ORIGIN-BINDING PROTEIN"/>
    <property type="match status" value="1"/>
</dbReference>
<dbReference type="PANTHER" id="PTHR47504">
    <property type="entry name" value="RIGHT ORIGIN-BINDING PROTEIN"/>
    <property type="match status" value="1"/>
</dbReference>
<reference evidence="5 6" key="1">
    <citation type="submission" date="2021-03" db="EMBL/GenBank/DDBJ databases">
        <title>Antimicrobial resistance genes in bacteria isolated from Japanese honey, and their potential for conferring macrolide and lincosamide resistance in the American foulbrood pathogen Paenibacillus larvae.</title>
        <authorList>
            <person name="Okamoto M."/>
            <person name="Kumagai M."/>
            <person name="Kanamori H."/>
            <person name="Takamatsu D."/>
        </authorList>
    </citation>
    <scope>NUCLEOTIDE SEQUENCE [LARGE SCALE GENOMIC DNA]</scope>
    <source>
        <strain evidence="5 6">J41TS12</strain>
    </source>
</reference>
<proteinExistence type="predicted"/>